<gene>
    <name evidence="1" type="ORF">EYC79_04725</name>
</gene>
<protein>
    <recommendedName>
        <fullName evidence="3">Restriction endonuclease</fullName>
    </recommendedName>
</protein>
<dbReference type="Proteomes" id="UP000294239">
    <property type="component" value="Unassembled WGS sequence"/>
</dbReference>
<evidence type="ECO:0008006" key="3">
    <source>
        <dbReference type="Google" id="ProtNLM"/>
    </source>
</evidence>
<proteinExistence type="predicted"/>
<evidence type="ECO:0000313" key="1">
    <source>
        <dbReference type="EMBL" id="TBN17111.1"/>
    </source>
</evidence>
<dbReference type="EMBL" id="SISF01000023">
    <property type="protein sequence ID" value="TBN17111.1"/>
    <property type="molecule type" value="Genomic_DNA"/>
</dbReference>
<reference evidence="1 2" key="1">
    <citation type="submission" date="2019-02" db="EMBL/GenBank/DDBJ databases">
        <title>Current taxonomic status of genus Agrobacterium and description of Agrobacterium cavarae sp. nov. isolated from maize roots.</title>
        <authorList>
            <person name="Flores-Felix J.D."/>
            <person name="Menendez E."/>
            <person name="Ramirez-Bahena M.H."/>
            <person name="Garcia-Fraile P."/>
            <person name="Velazquez E."/>
        </authorList>
    </citation>
    <scope>NUCLEOTIDE SEQUENCE [LARGE SCALE GENOMIC DNA]</scope>
    <source>
        <strain evidence="1 2">RZME10</strain>
    </source>
</reference>
<sequence>MIRMLDVPDAAPILFPEQNISKLLNYLRTVWDELRNSPPAWWDHKHETTLVAGFFAELNNDERRMNAGIGFGHFAIEAQLIQLDRKGMPKQIGRTDIRFFYAIDFGPELILEFKRLDNKARLKKAYVLNGVKRFGTGQYSPNVDLGIMVGMVNGVVADESTSLQTYLQRADVTVETSGTGLVAPSHMAELDFDTHHHRPACASPDILVGHMLLAR</sequence>
<organism evidence="1 2">
    <name type="scientific">Agrobacterium cavarae</name>
    <dbReference type="NCBI Taxonomy" id="2528239"/>
    <lineage>
        <taxon>Bacteria</taxon>
        <taxon>Pseudomonadati</taxon>
        <taxon>Pseudomonadota</taxon>
        <taxon>Alphaproteobacteria</taxon>
        <taxon>Hyphomicrobiales</taxon>
        <taxon>Rhizobiaceae</taxon>
        <taxon>Rhizobium/Agrobacterium group</taxon>
        <taxon>Agrobacterium</taxon>
    </lineage>
</organism>
<name>A0ABY1YF14_9HYPH</name>
<dbReference type="RefSeq" id="WP_130977288.1">
    <property type="nucleotide sequence ID" value="NZ_SISF01000023.1"/>
</dbReference>
<keyword evidence="2" id="KW-1185">Reference proteome</keyword>
<accession>A0ABY1YF14</accession>
<dbReference type="GeneID" id="301040482"/>
<evidence type="ECO:0000313" key="2">
    <source>
        <dbReference type="Proteomes" id="UP000294239"/>
    </source>
</evidence>
<comment type="caution">
    <text evidence="1">The sequence shown here is derived from an EMBL/GenBank/DDBJ whole genome shotgun (WGS) entry which is preliminary data.</text>
</comment>